<comment type="caution">
    <text evidence="1">The sequence shown here is derived from an EMBL/GenBank/DDBJ whole genome shotgun (WGS) entry which is preliminary data.</text>
</comment>
<sequence length="354" mass="41005">MILFFIILLFQNCKSDKDSTGESGSTKLEQTKEELRAYLLVYFKDDDHSLHMALSTDGRTFTDINNGKPVISGDSIAEQRGIRDPHIYRGPNGNFYLAMTDLHIFAQREGLRDTEWERPGEEYGWGNNRGFVLMKSDDLINWSQANLRIDQSFEGFENVGAAWAPQTIYDPVEGQLMLYYTMRFKNGQNKLYYSYVNEYFDKLLTKPELLFKYPKEVSYIDADITWVNNKYHMFYTPHDGIPGIKQAVSDTINSGYSYDPAWYDTEEEASEAPNVWKIIGEDRWILMYDVYGINPHNFGFLETTDFENFKDLGHFNDGVMKATNFSSPKHGAIIHLTAAEAKSLADYWEYDIEF</sequence>
<name>A0A9X1UZ64_9FLAO</name>
<dbReference type="InterPro" id="IPR023296">
    <property type="entry name" value="Glyco_hydro_beta-prop_sf"/>
</dbReference>
<dbReference type="InterPro" id="IPR050727">
    <property type="entry name" value="GH43_arabinanases"/>
</dbReference>
<dbReference type="AlphaFoldDB" id="A0A9X1UZ64"/>
<reference evidence="1" key="1">
    <citation type="submission" date="2021-12" db="EMBL/GenBank/DDBJ databases">
        <title>Description of Gramella crocea sp. nov., a new bacterium isolated from activated sludge.</title>
        <authorList>
            <person name="Zhang X."/>
        </authorList>
    </citation>
    <scope>NUCLEOTIDE SEQUENCE</scope>
    <source>
        <strain evidence="1">YB25</strain>
    </source>
</reference>
<keyword evidence="2" id="KW-1185">Reference proteome</keyword>
<dbReference type="Gene3D" id="2.115.10.20">
    <property type="entry name" value="Glycosyl hydrolase domain, family 43"/>
    <property type="match status" value="1"/>
</dbReference>
<dbReference type="EMBL" id="JAJSON010000025">
    <property type="protein sequence ID" value="MCG9972820.1"/>
    <property type="molecule type" value="Genomic_DNA"/>
</dbReference>
<gene>
    <name evidence="1" type="ORF">LU635_14310</name>
</gene>
<dbReference type="PANTHER" id="PTHR43301:SF3">
    <property type="entry name" value="ARABINAN ENDO-1,5-ALPHA-L-ARABINOSIDASE A-RELATED"/>
    <property type="match status" value="1"/>
</dbReference>
<evidence type="ECO:0000313" key="2">
    <source>
        <dbReference type="Proteomes" id="UP001139344"/>
    </source>
</evidence>
<protein>
    <submittedName>
        <fullName evidence="1">Glycoside hydrolase family 43 protein</fullName>
    </submittedName>
</protein>
<dbReference type="PANTHER" id="PTHR43301">
    <property type="entry name" value="ARABINAN ENDO-1,5-ALPHA-L-ARABINOSIDASE"/>
    <property type="match status" value="1"/>
</dbReference>
<keyword evidence="1" id="KW-0378">Hydrolase</keyword>
<accession>A0A9X1UZ64</accession>
<dbReference type="CDD" id="cd08983">
    <property type="entry name" value="GH43_Bt3655-like"/>
    <property type="match status" value="1"/>
</dbReference>
<dbReference type="RefSeq" id="WP_240100175.1">
    <property type="nucleotide sequence ID" value="NZ_JAJSON010000025.1"/>
</dbReference>
<organism evidence="1 2">
    <name type="scientific">Christiangramia crocea</name>
    <dbReference type="NCBI Taxonomy" id="2904124"/>
    <lineage>
        <taxon>Bacteria</taxon>
        <taxon>Pseudomonadati</taxon>
        <taxon>Bacteroidota</taxon>
        <taxon>Flavobacteriia</taxon>
        <taxon>Flavobacteriales</taxon>
        <taxon>Flavobacteriaceae</taxon>
        <taxon>Christiangramia</taxon>
    </lineage>
</organism>
<evidence type="ECO:0000313" key="1">
    <source>
        <dbReference type="EMBL" id="MCG9972820.1"/>
    </source>
</evidence>
<dbReference type="Proteomes" id="UP001139344">
    <property type="component" value="Unassembled WGS sequence"/>
</dbReference>
<dbReference type="SUPFAM" id="SSF75005">
    <property type="entry name" value="Arabinanase/levansucrase/invertase"/>
    <property type="match status" value="1"/>
</dbReference>
<dbReference type="GO" id="GO:0016787">
    <property type="term" value="F:hydrolase activity"/>
    <property type="evidence" value="ECO:0007669"/>
    <property type="project" value="UniProtKB-KW"/>
</dbReference>
<proteinExistence type="predicted"/>